<comment type="caution">
    <text evidence="3">The sequence shown here is derived from an EMBL/GenBank/DDBJ whole genome shotgun (WGS) entry which is preliminary data.</text>
</comment>
<evidence type="ECO:0000313" key="4">
    <source>
        <dbReference type="Proteomes" id="UP000306402"/>
    </source>
</evidence>
<dbReference type="Gene3D" id="2.160.10.10">
    <property type="entry name" value="Hexapeptide repeat proteins"/>
    <property type="match status" value="1"/>
</dbReference>
<dbReference type="NCBIfam" id="NF007797">
    <property type="entry name" value="PRK10502.1"/>
    <property type="match status" value="1"/>
</dbReference>
<name>A0A5R9L2A4_9BACT</name>
<dbReference type="AlphaFoldDB" id="A0A5R9L2A4"/>
<dbReference type="PANTHER" id="PTHR23416">
    <property type="entry name" value="SIALIC ACID SYNTHASE-RELATED"/>
    <property type="match status" value="1"/>
</dbReference>
<keyword evidence="4" id="KW-1185">Reference proteome</keyword>
<dbReference type="CDD" id="cd05825">
    <property type="entry name" value="LbH_wcaF_like"/>
    <property type="match status" value="1"/>
</dbReference>
<evidence type="ECO:0000256" key="2">
    <source>
        <dbReference type="ARBA" id="ARBA00022679"/>
    </source>
</evidence>
<evidence type="ECO:0000313" key="3">
    <source>
        <dbReference type="EMBL" id="TLV02663.1"/>
    </source>
</evidence>
<comment type="similarity">
    <text evidence="1">Belongs to the transferase hexapeptide repeat family.</text>
</comment>
<dbReference type="InterPro" id="IPR051159">
    <property type="entry name" value="Hexapeptide_acetyltransf"/>
</dbReference>
<evidence type="ECO:0000256" key="1">
    <source>
        <dbReference type="ARBA" id="ARBA00007274"/>
    </source>
</evidence>
<dbReference type="EMBL" id="VCEJ01000002">
    <property type="protein sequence ID" value="TLV02663.1"/>
    <property type="molecule type" value="Genomic_DNA"/>
</dbReference>
<dbReference type="RefSeq" id="WP_138363873.1">
    <property type="nucleotide sequence ID" value="NZ_VCEJ01000002.1"/>
</dbReference>
<accession>A0A5R9L2A4</accession>
<proteinExistence type="inferred from homology"/>
<dbReference type="InterPro" id="IPR011004">
    <property type="entry name" value="Trimer_LpxA-like_sf"/>
</dbReference>
<dbReference type="Proteomes" id="UP000306402">
    <property type="component" value="Unassembled WGS sequence"/>
</dbReference>
<dbReference type="PANTHER" id="PTHR23416:SF23">
    <property type="entry name" value="ACETYLTRANSFERASE C18B11.09C-RELATED"/>
    <property type="match status" value="1"/>
</dbReference>
<protein>
    <submittedName>
        <fullName evidence="3">Colanic acid biosynthesis acetyltransferase WcaF</fullName>
    </submittedName>
</protein>
<dbReference type="GO" id="GO:0005829">
    <property type="term" value="C:cytosol"/>
    <property type="evidence" value="ECO:0007669"/>
    <property type="project" value="TreeGrafter"/>
</dbReference>
<dbReference type="OrthoDB" id="9814490at2"/>
<dbReference type="GO" id="GO:0008374">
    <property type="term" value="F:O-acyltransferase activity"/>
    <property type="evidence" value="ECO:0007669"/>
    <property type="project" value="TreeGrafter"/>
</dbReference>
<dbReference type="SUPFAM" id="SSF51161">
    <property type="entry name" value="Trimeric LpxA-like enzymes"/>
    <property type="match status" value="1"/>
</dbReference>
<organism evidence="3 4">
    <name type="scientific">Dyadobacter luticola</name>
    <dbReference type="NCBI Taxonomy" id="1979387"/>
    <lineage>
        <taxon>Bacteria</taxon>
        <taxon>Pseudomonadati</taxon>
        <taxon>Bacteroidota</taxon>
        <taxon>Cytophagia</taxon>
        <taxon>Cytophagales</taxon>
        <taxon>Spirosomataceae</taxon>
        <taxon>Dyadobacter</taxon>
    </lineage>
</organism>
<reference evidence="3 4" key="1">
    <citation type="submission" date="2019-05" db="EMBL/GenBank/DDBJ databases">
        <authorList>
            <person name="Qu J.-H."/>
        </authorList>
    </citation>
    <scope>NUCLEOTIDE SEQUENCE [LARGE SCALE GENOMIC DNA]</scope>
    <source>
        <strain evidence="3 4">T17</strain>
    </source>
</reference>
<gene>
    <name evidence="3" type="primary">wcaF</name>
    <name evidence="3" type="ORF">FEN17_03310</name>
</gene>
<sequence>MEKTLGTQTNLSGYNIDWFNPGGGFVKLLSWYIVNRLFFNTYIPYPSSFKIMLLKMFGAKIGIGIVIKPKVNIKYPWFLKIGNHCWIGEDVWIDNLTLVTIESNVCLSQGCMLLTGNHDYTRSTFDLKVGPITLEDGVWIGAKATVCPNVTAYSHAVLTVNSVATSNLDAYGIYQGNPAKYVKTRTISR</sequence>
<keyword evidence="2 3" id="KW-0808">Transferase</keyword>